<sequence length="78" mass="8606">MMCRVYRVGWPCRTVCLLSVSLVGSLAGWSYIHSAPAAPRSGRRLSRHLRIRHMDGQVGAQRSALRDKAGQDDVAARS</sequence>
<name>A0ABR1YHQ1_9PEZI</name>
<dbReference type="Proteomes" id="UP001492380">
    <property type="component" value="Unassembled WGS sequence"/>
</dbReference>
<feature type="compositionally biased region" description="Basic and acidic residues" evidence="1">
    <location>
        <begin position="64"/>
        <end position="78"/>
    </location>
</feature>
<evidence type="ECO:0000256" key="1">
    <source>
        <dbReference type="SAM" id="MobiDB-lite"/>
    </source>
</evidence>
<proteinExistence type="predicted"/>
<feature type="region of interest" description="Disordered" evidence="1">
    <location>
        <begin position="58"/>
        <end position="78"/>
    </location>
</feature>
<protein>
    <recommendedName>
        <fullName evidence="4">Secreted protein</fullName>
    </recommendedName>
</protein>
<accession>A0ABR1YHQ1</accession>
<gene>
    <name evidence="2" type="ORF">HDK90DRAFT_490739</name>
</gene>
<evidence type="ECO:0000313" key="3">
    <source>
        <dbReference type="Proteomes" id="UP001492380"/>
    </source>
</evidence>
<dbReference type="EMBL" id="JBBWRZ010000008">
    <property type="protein sequence ID" value="KAK8230405.1"/>
    <property type="molecule type" value="Genomic_DNA"/>
</dbReference>
<organism evidence="2 3">
    <name type="scientific">Phyllosticta capitalensis</name>
    <dbReference type="NCBI Taxonomy" id="121624"/>
    <lineage>
        <taxon>Eukaryota</taxon>
        <taxon>Fungi</taxon>
        <taxon>Dikarya</taxon>
        <taxon>Ascomycota</taxon>
        <taxon>Pezizomycotina</taxon>
        <taxon>Dothideomycetes</taxon>
        <taxon>Dothideomycetes incertae sedis</taxon>
        <taxon>Botryosphaeriales</taxon>
        <taxon>Phyllostictaceae</taxon>
        <taxon>Phyllosticta</taxon>
    </lineage>
</organism>
<evidence type="ECO:0000313" key="2">
    <source>
        <dbReference type="EMBL" id="KAK8230405.1"/>
    </source>
</evidence>
<keyword evidence="3" id="KW-1185">Reference proteome</keyword>
<evidence type="ECO:0008006" key="4">
    <source>
        <dbReference type="Google" id="ProtNLM"/>
    </source>
</evidence>
<reference evidence="2 3" key="1">
    <citation type="submission" date="2024-04" db="EMBL/GenBank/DDBJ databases">
        <title>Phyllosticta paracitricarpa is synonymous to the EU quarantine fungus P. citricarpa based on phylogenomic analyses.</title>
        <authorList>
            <consortium name="Lawrence Berkeley National Laboratory"/>
            <person name="Van Ingen-Buijs V.A."/>
            <person name="Van Westerhoven A.C."/>
            <person name="Haridas S."/>
            <person name="Skiadas P."/>
            <person name="Martin F."/>
            <person name="Groenewald J.Z."/>
            <person name="Crous P.W."/>
            <person name="Seidl M.F."/>
        </authorList>
    </citation>
    <scope>NUCLEOTIDE SEQUENCE [LARGE SCALE GENOMIC DNA]</scope>
    <source>
        <strain evidence="2 3">CBS 123374</strain>
    </source>
</reference>
<comment type="caution">
    <text evidence="2">The sequence shown here is derived from an EMBL/GenBank/DDBJ whole genome shotgun (WGS) entry which is preliminary data.</text>
</comment>